<dbReference type="PIRSF" id="PIRSF006060">
    <property type="entry name" value="AA_transporter"/>
    <property type="match status" value="1"/>
</dbReference>
<proteinExistence type="predicted"/>
<accession>A0A4U0VVE3</accession>
<feature type="transmembrane region" description="Helical" evidence="7">
    <location>
        <begin position="194"/>
        <end position="214"/>
    </location>
</feature>
<comment type="subcellular location">
    <subcellularLocation>
        <location evidence="1">Membrane</location>
        <topology evidence="1">Multi-pass membrane protein</topology>
    </subcellularLocation>
</comment>
<comment type="caution">
    <text evidence="8">The sequence shown here is derived from an EMBL/GenBank/DDBJ whole genome shotgun (WGS) entry which is preliminary data.</text>
</comment>
<feature type="compositionally biased region" description="Polar residues" evidence="6">
    <location>
        <begin position="1"/>
        <end position="14"/>
    </location>
</feature>
<feature type="transmembrane region" description="Helical" evidence="7">
    <location>
        <begin position="234"/>
        <end position="254"/>
    </location>
</feature>
<evidence type="ECO:0008006" key="10">
    <source>
        <dbReference type="Google" id="ProtNLM"/>
    </source>
</evidence>
<feature type="transmembrane region" description="Helical" evidence="7">
    <location>
        <begin position="407"/>
        <end position="428"/>
    </location>
</feature>
<evidence type="ECO:0000256" key="7">
    <source>
        <dbReference type="SAM" id="Phobius"/>
    </source>
</evidence>
<name>A0A4U0VVE3_9PEZI</name>
<feature type="transmembrane region" description="Helical" evidence="7">
    <location>
        <begin position="126"/>
        <end position="157"/>
    </location>
</feature>
<sequence>MSETSPSIPLNTYRSLEDRRKQNDANDMRNIDRPQQLHRQFNKRSLVGFTVTLGATWPYAIVSTPLSLAKGGPVGAIWTFVVAMIGFGAVVASLAHAASLQPYTGGPYHWVSVFARKSHQRILSYIVGWLEIIGWVAGTAGTAYFVGYILLGIVGLFHPTYSIHPWQGTLACIGVTLLGVLVNHFVRAFRLLEGLVLTFSIISFFCFVIILLVLGPRKQVNETFFDFQDSQGWGSKGLAALVGMLGPIITLIGADSTSHLAEETRNARKIVPQAMLLSVAIGYTCGFIMTVIIMVVSTGYDEDLAAQVDHAGIAIIYNATQSFVATKVMTIVLLFLLFQGLTNQITATSRLIWAFARDGGLPCHTWLERVSASNVPHGAIVLTFICTAILVLFPLASTIALNIITSFSIGGLSMAYLICICVMMDWRFRRDDKPIPRVDESRFLLPRWAIDMANAIAVLFFILATVMLCFPAAPNPTPTGMNWTCVLLPGTIFYALIYYYSGGGKTYVAPVARLRQVTAASE</sequence>
<dbReference type="GO" id="GO:0022857">
    <property type="term" value="F:transmembrane transporter activity"/>
    <property type="evidence" value="ECO:0007669"/>
    <property type="project" value="InterPro"/>
</dbReference>
<feature type="transmembrane region" description="Helical" evidence="7">
    <location>
        <begin position="448"/>
        <end position="474"/>
    </location>
</feature>
<dbReference type="GO" id="GO:0016020">
    <property type="term" value="C:membrane"/>
    <property type="evidence" value="ECO:0007669"/>
    <property type="project" value="UniProtKB-SubCell"/>
</dbReference>
<evidence type="ECO:0000256" key="1">
    <source>
        <dbReference type="ARBA" id="ARBA00004141"/>
    </source>
</evidence>
<reference evidence="8 9" key="1">
    <citation type="submission" date="2017-03" db="EMBL/GenBank/DDBJ databases">
        <title>Genomes of endolithic fungi from Antarctica.</title>
        <authorList>
            <person name="Coleine C."/>
            <person name="Masonjones S."/>
            <person name="Stajich J.E."/>
        </authorList>
    </citation>
    <scope>NUCLEOTIDE SEQUENCE [LARGE SCALE GENOMIC DNA]</scope>
    <source>
        <strain evidence="8 9">CCFEE 5184</strain>
    </source>
</reference>
<protein>
    <recommendedName>
        <fullName evidence="10">Amino acid permease/ SLC12A domain-containing protein</fullName>
    </recommendedName>
</protein>
<dbReference type="Gene3D" id="1.20.1740.10">
    <property type="entry name" value="Amino acid/polyamine transporter I"/>
    <property type="match status" value="1"/>
</dbReference>
<dbReference type="AlphaFoldDB" id="A0A4U0VVE3"/>
<dbReference type="InterPro" id="IPR002293">
    <property type="entry name" value="AA/rel_permease1"/>
</dbReference>
<feature type="transmembrane region" description="Helical" evidence="7">
    <location>
        <begin position="480"/>
        <end position="500"/>
    </location>
</feature>
<dbReference type="EMBL" id="NAJQ01001797">
    <property type="protein sequence ID" value="TKA52765.1"/>
    <property type="molecule type" value="Genomic_DNA"/>
</dbReference>
<evidence type="ECO:0000313" key="9">
    <source>
        <dbReference type="Proteomes" id="UP000309340"/>
    </source>
</evidence>
<evidence type="ECO:0000256" key="4">
    <source>
        <dbReference type="ARBA" id="ARBA00022989"/>
    </source>
</evidence>
<keyword evidence="2" id="KW-0813">Transport</keyword>
<dbReference type="Proteomes" id="UP000309340">
    <property type="component" value="Unassembled WGS sequence"/>
</dbReference>
<evidence type="ECO:0000313" key="8">
    <source>
        <dbReference type="EMBL" id="TKA52765.1"/>
    </source>
</evidence>
<keyword evidence="4 7" id="KW-1133">Transmembrane helix</keyword>
<evidence type="ECO:0000256" key="5">
    <source>
        <dbReference type="ARBA" id="ARBA00023136"/>
    </source>
</evidence>
<organism evidence="8 9">
    <name type="scientific">Friedmanniomyces simplex</name>
    <dbReference type="NCBI Taxonomy" id="329884"/>
    <lineage>
        <taxon>Eukaryota</taxon>
        <taxon>Fungi</taxon>
        <taxon>Dikarya</taxon>
        <taxon>Ascomycota</taxon>
        <taxon>Pezizomycotina</taxon>
        <taxon>Dothideomycetes</taxon>
        <taxon>Dothideomycetidae</taxon>
        <taxon>Mycosphaerellales</taxon>
        <taxon>Teratosphaeriaceae</taxon>
        <taxon>Friedmanniomyces</taxon>
    </lineage>
</organism>
<feature type="transmembrane region" description="Helical" evidence="7">
    <location>
        <begin position="274"/>
        <end position="295"/>
    </location>
</feature>
<dbReference type="OrthoDB" id="2417308at2759"/>
<feature type="transmembrane region" description="Helical" evidence="7">
    <location>
        <begin position="75"/>
        <end position="95"/>
    </location>
</feature>
<dbReference type="PANTHER" id="PTHR45649:SF2">
    <property type="entry name" value="ACID PERMEASE, PUTATIVE-RELATED"/>
    <property type="match status" value="1"/>
</dbReference>
<keyword evidence="3 7" id="KW-0812">Transmembrane</keyword>
<feature type="compositionally biased region" description="Basic and acidic residues" evidence="6">
    <location>
        <begin position="15"/>
        <end position="32"/>
    </location>
</feature>
<evidence type="ECO:0000256" key="3">
    <source>
        <dbReference type="ARBA" id="ARBA00022692"/>
    </source>
</evidence>
<feature type="region of interest" description="Disordered" evidence="6">
    <location>
        <begin position="1"/>
        <end position="33"/>
    </location>
</feature>
<keyword evidence="9" id="KW-1185">Reference proteome</keyword>
<keyword evidence="5 7" id="KW-0472">Membrane</keyword>
<evidence type="ECO:0000256" key="2">
    <source>
        <dbReference type="ARBA" id="ARBA00022448"/>
    </source>
</evidence>
<dbReference type="Pfam" id="PF13520">
    <property type="entry name" value="AA_permease_2"/>
    <property type="match status" value="1"/>
</dbReference>
<feature type="transmembrane region" description="Helical" evidence="7">
    <location>
        <begin position="46"/>
        <end position="69"/>
    </location>
</feature>
<evidence type="ECO:0000256" key="6">
    <source>
        <dbReference type="SAM" id="MobiDB-lite"/>
    </source>
</evidence>
<feature type="transmembrane region" description="Helical" evidence="7">
    <location>
        <begin position="379"/>
        <end position="401"/>
    </location>
</feature>
<dbReference type="PANTHER" id="PTHR45649">
    <property type="entry name" value="AMINO-ACID PERMEASE BAT1"/>
    <property type="match status" value="1"/>
</dbReference>
<gene>
    <name evidence="8" type="ORF">B0A55_13534</name>
</gene>
<feature type="transmembrane region" description="Helical" evidence="7">
    <location>
        <begin position="163"/>
        <end position="182"/>
    </location>
</feature>
<feature type="transmembrane region" description="Helical" evidence="7">
    <location>
        <begin position="315"/>
        <end position="338"/>
    </location>
</feature>
<dbReference type="STRING" id="329884.A0A4U0VVE3"/>